<dbReference type="InterPro" id="IPR052670">
    <property type="entry name" value="UPF0654_domain"/>
</dbReference>
<keyword evidence="3" id="KW-1185">Reference proteome</keyword>
<dbReference type="PANTHER" id="PTHR36576">
    <property type="entry name" value="UPF0654 PROTEIN C11D3.01C-RELATED"/>
    <property type="match status" value="1"/>
</dbReference>
<dbReference type="Pfam" id="PF10346">
    <property type="entry name" value="Con-6"/>
    <property type="match status" value="2"/>
</dbReference>
<feature type="compositionally biased region" description="Basic and acidic residues" evidence="1">
    <location>
        <begin position="31"/>
        <end position="41"/>
    </location>
</feature>
<feature type="region of interest" description="Disordered" evidence="1">
    <location>
        <begin position="19"/>
        <end position="138"/>
    </location>
</feature>
<dbReference type="Proteomes" id="UP000724874">
    <property type="component" value="Unassembled WGS sequence"/>
</dbReference>
<comment type="caution">
    <text evidence="2">The sequence shown here is derived from an EMBL/GenBank/DDBJ whole genome shotgun (WGS) entry which is preliminary data.</text>
</comment>
<organism evidence="2 3">
    <name type="scientific">Gymnopilus junonius</name>
    <name type="common">Spectacular rustgill mushroom</name>
    <name type="synonym">Gymnopilus spectabilis subsp. junonius</name>
    <dbReference type="NCBI Taxonomy" id="109634"/>
    <lineage>
        <taxon>Eukaryota</taxon>
        <taxon>Fungi</taxon>
        <taxon>Dikarya</taxon>
        <taxon>Basidiomycota</taxon>
        <taxon>Agaricomycotina</taxon>
        <taxon>Agaricomycetes</taxon>
        <taxon>Agaricomycetidae</taxon>
        <taxon>Agaricales</taxon>
        <taxon>Agaricineae</taxon>
        <taxon>Hymenogastraceae</taxon>
        <taxon>Gymnopilus</taxon>
    </lineage>
</organism>
<dbReference type="PANTHER" id="PTHR36576:SF1">
    <property type="entry name" value="UPF0654 PROTEIN C11D3.01C-RELATED"/>
    <property type="match status" value="1"/>
</dbReference>
<evidence type="ECO:0000256" key="1">
    <source>
        <dbReference type="SAM" id="MobiDB-lite"/>
    </source>
</evidence>
<name>A0A9P5NZB7_GYMJU</name>
<dbReference type="OrthoDB" id="5419162at2759"/>
<accession>A0A9P5NZB7</accession>
<sequence>MTFLPFFSDKNPEYVARGLKGTIHNPNTSTEAKESAAERLEQMGSDVPQDFSGSKTESATGSRNLRSTGAAGAGQQHGENDEEDVYEESPDERVTENEGLAAGETNRVIGGYKATLKNPNVSQGAKKHAEEVLRETYS</sequence>
<evidence type="ECO:0000313" key="3">
    <source>
        <dbReference type="Proteomes" id="UP000724874"/>
    </source>
</evidence>
<dbReference type="AlphaFoldDB" id="A0A9P5NZB7"/>
<feature type="compositionally biased region" description="Basic and acidic residues" evidence="1">
    <location>
        <begin position="127"/>
        <end position="138"/>
    </location>
</feature>
<dbReference type="EMBL" id="JADNYJ010000008">
    <property type="protein sequence ID" value="KAF8909671.1"/>
    <property type="molecule type" value="Genomic_DNA"/>
</dbReference>
<dbReference type="GO" id="GO:0005737">
    <property type="term" value="C:cytoplasm"/>
    <property type="evidence" value="ECO:0007669"/>
    <property type="project" value="TreeGrafter"/>
</dbReference>
<feature type="compositionally biased region" description="Polar residues" evidence="1">
    <location>
        <begin position="51"/>
        <end position="67"/>
    </location>
</feature>
<protein>
    <submittedName>
        <fullName evidence="2">Conidiation protein 6-domain-containing protein</fullName>
    </submittedName>
</protein>
<evidence type="ECO:0000313" key="2">
    <source>
        <dbReference type="EMBL" id="KAF8909671.1"/>
    </source>
</evidence>
<feature type="compositionally biased region" description="Acidic residues" evidence="1">
    <location>
        <begin position="80"/>
        <end position="90"/>
    </location>
</feature>
<gene>
    <name evidence="2" type="ORF">CPB84DRAFT_1743705</name>
</gene>
<proteinExistence type="predicted"/>
<dbReference type="InterPro" id="IPR018824">
    <property type="entry name" value="Conidiation-specific_6"/>
</dbReference>
<reference evidence="2" key="1">
    <citation type="submission" date="2020-11" db="EMBL/GenBank/DDBJ databases">
        <authorList>
            <consortium name="DOE Joint Genome Institute"/>
            <person name="Ahrendt S."/>
            <person name="Riley R."/>
            <person name="Andreopoulos W."/>
            <person name="LaButti K."/>
            <person name="Pangilinan J."/>
            <person name="Ruiz-duenas F.J."/>
            <person name="Barrasa J.M."/>
            <person name="Sanchez-Garcia M."/>
            <person name="Camarero S."/>
            <person name="Miyauchi S."/>
            <person name="Serrano A."/>
            <person name="Linde D."/>
            <person name="Babiker R."/>
            <person name="Drula E."/>
            <person name="Ayuso-Fernandez I."/>
            <person name="Pacheco R."/>
            <person name="Padilla G."/>
            <person name="Ferreira P."/>
            <person name="Barriuso J."/>
            <person name="Kellner H."/>
            <person name="Castanera R."/>
            <person name="Alfaro M."/>
            <person name="Ramirez L."/>
            <person name="Pisabarro A.G."/>
            <person name="Kuo A."/>
            <person name="Tritt A."/>
            <person name="Lipzen A."/>
            <person name="He G."/>
            <person name="Yan M."/>
            <person name="Ng V."/>
            <person name="Cullen D."/>
            <person name="Martin F."/>
            <person name="Rosso M.-N."/>
            <person name="Henrissat B."/>
            <person name="Hibbett D."/>
            <person name="Martinez A.T."/>
            <person name="Grigoriev I.V."/>
        </authorList>
    </citation>
    <scope>NUCLEOTIDE SEQUENCE</scope>
    <source>
        <strain evidence="2">AH 44721</strain>
    </source>
</reference>